<accession>A0A0E9WIF8</accession>
<protein>
    <submittedName>
        <fullName evidence="1">Uncharacterized protein</fullName>
    </submittedName>
</protein>
<sequence>MISFSVFGLQTHSPLSDSPPQTLPHVTYDPHHATTANGKKKYNLNKTNI</sequence>
<evidence type="ECO:0000313" key="1">
    <source>
        <dbReference type="EMBL" id="JAH89340.1"/>
    </source>
</evidence>
<organism evidence="1">
    <name type="scientific">Anguilla anguilla</name>
    <name type="common">European freshwater eel</name>
    <name type="synonym">Muraena anguilla</name>
    <dbReference type="NCBI Taxonomy" id="7936"/>
    <lineage>
        <taxon>Eukaryota</taxon>
        <taxon>Metazoa</taxon>
        <taxon>Chordata</taxon>
        <taxon>Craniata</taxon>
        <taxon>Vertebrata</taxon>
        <taxon>Euteleostomi</taxon>
        <taxon>Actinopterygii</taxon>
        <taxon>Neopterygii</taxon>
        <taxon>Teleostei</taxon>
        <taxon>Anguilliformes</taxon>
        <taxon>Anguillidae</taxon>
        <taxon>Anguilla</taxon>
    </lineage>
</organism>
<dbReference type="AlphaFoldDB" id="A0A0E9WIF8"/>
<reference evidence="1" key="2">
    <citation type="journal article" date="2015" name="Fish Shellfish Immunol.">
        <title>Early steps in the European eel (Anguilla anguilla)-Vibrio vulnificus interaction in the gills: Role of the RtxA13 toxin.</title>
        <authorList>
            <person name="Callol A."/>
            <person name="Pajuelo D."/>
            <person name="Ebbesson L."/>
            <person name="Teles M."/>
            <person name="MacKenzie S."/>
            <person name="Amaro C."/>
        </authorList>
    </citation>
    <scope>NUCLEOTIDE SEQUENCE</scope>
</reference>
<name>A0A0E9WIF8_ANGAN</name>
<proteinExistence type="predicted"/>
<reference evidence="1" key="1">
    <citation type="submission" date="2014-11" db="EMBL/GenBank/DDBJ databases">
        <authorList>
            <person name="Amaro Gonzalez C."/>
        </authorList>
    </citation>
    <scope>NUCLEOTIDE SEQUENCE</scope>
</reference>
<dbReference type="EMBL" id="GBXM01019237">
    <property type="protein sequence ID" value="JAH89340.1"/>
    <property type="molecule type" value="Transcribed_RNA"/>
</dbReference>